<organism evidence="2 3">
    <name type="scientific">Paenibacillus alvei</name>
    <name type="common">Bacillus alvei</name>
    <dbReference type="NCBI Taxonomy" id="44250"/>
    <lineage>
        <taxon>Bacteria</taxon>
        <taxon>Bacillati</taxon>
        <taxon>Bacillota</taxon>
        <taxon>Bacilli</taxon>
        <taxon>Bacillales</taxon>
        <taxon>Paenibacillaceae</taxon>
        <taxon>Paenibacillus</taxon>
    </lineage>
</organism>
<name>A0ABT4E5F6_PAEAL</name>
<dbReference type="RefSeq" id="WP_021257457.1">
    <property type="nucleotide sequence ID" value="NZ_JAMDLY010000006.1"/>
</dbReference>
<protein>
    <submittedName>
        <fullName evidence="2">Coenzyme F420-0:L-glutamate ligase</fullName>
    </submittedName>
</protein>
<dbReference type="SUPFAM" id="SSF144010">
    <property type="entry name" value="CofE-like"/>
    <property type="match status" value="1"/>
</dbReference>
<keyword evidence="2" id="KW-0436">Ligase</keyword>
<comment type="caution">
    <text evidence="2">The sequence shown here is derived from an EMBL/GenBank/DDBJ whole genome shotgun (WGS) entry which is preliminary data.</text>
</comment>
<dbReference type="GO" id="GO:0016874">
    <property type="term" value="F:ligase activity"/>
    <property type="evidence" value="ECO:0007669"/>
    <property type="project" value="UniProtKB-KW"/>
</dbReference>
<sequence>MERVVGTVVRGLRCPIINQGDSIEDIVVDSVLKASEAEGFHIQDRDIVTVTESIVARAQGNYATIDHIAQDVRAKFGDATVGVIFPILSRNRFAICLRGIAKGAKKVVLMLSYPSDEVGNHLVDLDLLDEKGINPWTDVLTEQQFRDLFGYNKHTFTGVDYIDYYKSLIEEYGVECEVIFSNHPKTILEYTKNVLTCDIHTRFRTKKILKANGGENVYGLDDILTASIDGSGCNESYGLLGSNKSTENSVKLFPRNSQPIVDNIQRVLKEKTGKQVEVMIYGDGAFKDPVGKIWELADPVVSPAYTAGLDGTPNEVKLKYLADNNFAHLKGEELKQAISEYITNKGADLVGAMEAQGTTPRRLTDLIGSLSDLTSGSGDKGTPIIFIQGYFDNYTN</sequence>
<dbReference type="Pfam" id="PF01996">
    <property type="entry name" value="F420_ligase"/>
    <property type="match status" value="1"/>
</dbReference>
<dbReference type="EMBL" id="JAMDLY010000006">
    <property type="protein sequence ID" value="MCY9528974.1"/>
    <property type="molecule type" value="Genomic_DNA"/>
</dbReference>
<evidence type="ECO:0000313" key="2">
    <source>
        <dbReference type="EMBL" id="MCY9528974.1"/>
    </source>
</evidence>
<evidence type="ECO:0000259" key="1">
    <source>
        <dbReference type="Pfam" id="PF01996"/>
    </source>
</evidence>
<feature type="domain" description="Coenzyme F420:L-glutamate ligase-like" evidence="1">
    <location>
        <begin position="11"/>
        <end position="389"/>
    </location>
</feature>
<dbReference type="InterPro" id="IPR002847">
    <property type="entry name" value="F420-0_gamma-glut_ligase-dom"/>
</dbReference>
<dbReference type="Proteomes" id="UP001527090">
    <property type="component" value="Unassembled WGS sequence"/>
</dbReference>
<dbReference type="Gene3D" id="3.30.1330.100">
    <property type="entry name" value="CofE-like"/>
    <property type="match status" value="1"/>
</dbReference>
<gene>
    <name evidence="2" type="ORF">M5X04_06385</name>
</gene>
<keyword evidence="3" id="KW-1185">Reference proteome</keyword>
<accession>A0ABT4E5F6</accession>
<evidence type="ECO:0000313" key="3">
    <source>
        <dbReference type="Proteomes" id="UP001527090"/>
    </source>
</evidence>
<reference evidence="2 3" key="1">
    <citation type="submission" date="2022-05" db="EMBL/GenBank/DDBJ databases">
        <title>Genome Sequencing of Bee-Associated Microbes.</title>
        <authorList>
            <person name="Dunlap C."/>
        </authorList>
    </citation>
    <scope>NUCLEOTIDE SEQUENCE [LARGE SCALE GENOMIC DNA]</scope>
    <source>
        <strain evidence="2 3">NRRL NRS-750</strain>
    </source>
</reference>
<proteinExistence type="predicted"/>